<evidence type="ECO:0000256" key="9">
    <source>
        <dbReference type="PROSITE-ProRule" id="PRU00283"/>
    </source>
</evidence>
<keyword evidence="5 9" id="KW-0067">ATP-binding</keyword>
<evidence type="ECO:0000256" key="4">
    <source>
        <dbReference type="ARBA" id="ARBA00022741"/>
    </source>
</evidence>
<evidence type="ECO:0000256" key="6">
    <source>
        <dbReference type="ARBA" id="ARBA00023054"/>
    </source>
</evidence>
<gene>
    <name evidence="14" type="ORF">Kpol_423p8</name>
</gene>
<evidence type="ECO:0000313" key="15">
    <source>
        <dbReference type="Proteomes" id="UP000000267"/>
    </source>
</evidence>
<dbReference type="RefSeq" id="XP_001643076.1">
    <property type="nucleotide sequence ID" value="XM_001643026.1"/>
</dbReference>
<keyword evidence="4 9" id="KW-0547">Nucleotide-binding</keyword>
<dbReference type="GO" id="GO:0032888">
    <property type="term" value="P:regulation of mitotic spindle elongation"/>
    <property type="evidence" value="ECO:0007669"/>
    <property type="project" value="EnsemblFungi"/>
</dbReference>
<dbReference type="GO" id="GO:0070463">
    <property type="term" value="F:tubulin-dependent ATPase activity"/>
    <property type="evidence" value="ECO:0007669"/>
    <property type="project" value="EnsemblFungi"/>
</dbReference>
<dbReference type="GO" id="GO:0000132">
    <property type="term" value="P:establishment of mitotic spindle orientation"/>
    <property type="evidence" value="ECO:0007669"/>
    <property type="project" value="EnsemblFungi"/>
</dbReference>
<dbReference type="PANTHER" id="PTHR47968:SF13">
    <property type="entry name" value="KINESIN-LIKE PROTEIN KIF19 ISOFORM X1"/>
    <property type="match status" value="1"/>
</dbReference>
<dbReference type="PROSITE" id="PS00411">
    <property type="entry name" value="KINESIN_MOTOR_1"/>
    <property type="match status" value="1"/>
</dbReference>
<evidence type="ECO:0000256" key="12">
    <source>
        <dbReference type="SAM" id="MobiDB-lite"/>
    </source>
</evidence>
<proteinExistence type="inferred from homology"/>
<reference evidence="14 15" key="1">
    <citation type="journal article" date="2007" name="Proc. Natl. Acad. Sci. U.S.A.">
        <title>Independent sorting-out of thousands of duplicated gene pairs in two yeast species descended from a whole-genome duplication.</title>
        <authorList>
            <person name="Scannell D.R."/>
            <person name="Frank A.C."/>
            <person name="Conant G.C."/>
            <person name="Byrne K.P."/>
            <person name="Woolfit M."/>
            <person name="Wolfe K.H."/>
        </authorList>
    </citation>
    <scope>NUCLEOTIDE SEQUENCE [LARGE SCALE GENOMIC DNA]</scope>
    <source>
        <strain evidence="15">ATCC 22028 / DSM 70294 / BCRC 21397 / CBS 2163 / NBRC 10782 / NRRL Y-8283 / UCD 57-17</strain>
    </source>
</reference>
<evidence type="ECO:0000256" key="3">
    <source>
        <dbReference type="ARBA" id="ARBA00022701"/>
    </source>
</evidence>
<feature type="domain" description="Kinesin motor" evidence="13">
    <location>
        <begin position="10"/>
        <end position="432"/>
    </location>
</feature>
<dbReference type="InterPro" id="IPR036961">
    <property type="entry name" value="Kinesin_motor_dom_sf"/>
</dbReference>
<dbReference type="GO" id="GO:0035371">
    <property type="term" value="C:microtubule plus-end"/>
    <property type="evidence" value="ECO:0007669"/>
    <property type="project" value="EnsemblFungi"/>
</dbReference>
<dbReference type="GO" id="GO:0007079">
    <property type="term" value="P:mitotic chromosome movement towards spindle pole"/>
    <property type="evidence" value="ECO:0007669"/>
    <property type="project" value="EnsemblFungi"/>
</dbReference>
<feature type="binding site" evidence="9">
    <location>
        <begin position="185"/>
        <end position="192"/>
    </location>
    <ligand>
        <name>ATP</name>
        <dbReference type="ChEBI" id="CHEBI:30616"/>
    </ligand>
</feature>
<keyword evidence="7 9" id="KW-0505">Motor protein</keyword>
<dbReference type="GO" id="GO:0005880">
    <property type="term" value="C:nuclear microtubule"/>
    <property type="evidence" value="ECO:0007669"/>
    <property type="project" value="EnsemblFungi"/>
</dbReference>
<dbReference type="GO" id="GO:0008017">
    <property type="term" value="F:microtubule binding"/>
    <property type="evidence" value="ECO:0007669"/>
    <property type="project" value="InterPro"/>
</dbReference>
<evidence type="ECO:0000256" key="10">
    <source>
        <dbReference type="RuleBase" id="RU000394"/>
    </source>
</evidence>
<dbReference type="KEGG" id="vpo:Kpol_423p8"/>
<dbReference type="GO" id="GO:0007020">
    <property type="term" value="P:microtubule nucleation"/>
    <property type="evidence" value="ECO:0007669"/>
    <property type="project" value="EnsemblFungi"/>
</dbReference>
<dbReference type="FunCoup" id="A7TR85">
    <property type="interactions" value="117"/>
</dbReference>
<dbReference type="SUPFAM" id="SSF52540">
    <property type="entry name" value="P-loop containing nucleoside triphosphate hydrolases"/>
    <property type="match status" value="1"/>
</dbReference>
<keyword evidence="15" id="KW-1185">Reference proteome</keyword>
<dbReference type="OrthoDB" id="3176171at2759"/>
<dbReference type="Proteomes" id="UP000000267">
    <property type="component" value="Unassembled WGS sequence"/>
</dbReference>
<dbReference type="Pfam" id="PF00225">
    <property type="entry name" value="Kinesin"/>
    <property type="match status" value="1"/>
</dbReference>
<protein>
    <recommendedName>
        <fullName evidence="10">Kinesin-like protein</fullName>
    </recommendedName>
</protein>
<dbReference type="EMBL" id="DS480472">
    <property type="protein sequence ID" value="EDO15218.1"/>
    <property type="molecule type" value="Genomic_DNA"/>
</dbReference>
<dbReference type="InterPro" id="IPR027417">
    <property type="entry name" value="P-loop_NTPase"/>
</dbReference>
<evidence type="ECO:0000256" key="8">
    <source>
        <dbReference type="ARBA" id="ARBA00023212"/>
    </source>
</evidence>
<dbReference type="GO" id="GO:0030473">
    <property type="term" value="P:nuclear migration along microtubule"/>
    <property type="evidence" value="ECO:0007669"/>
    <property type="project" value="EnsemblFungi"/>
</dbReference>
<accession>A7TR85</accession>
<dbReference type="GeneID" id="5543285"/>
<keyword evidence="8" id="KW-0206">Cytoskeleton</keyword>
<dbReference type="GO" id="GO:1990023">
    <property type="term" value="C:mitotic spindle midzone"/>
    <property type="evidence" value="ECO:0007669"/>
    <property type="project" value="EnsemblFungi"/>
</dbReference>
<sequence>MDKSEKLQSSITVAVRVRPFTEYESLHLIRDNDENFQYPSLGDSSLTLPGSREENNDSNTTINSNNNNHNNNNSKNDIWYTGKNPYLLKPNGIRKIVDCVDEKMLIFDPSATNPLNKLSETVLNSMYSRKQVSRRQLRRNGGEIKFIFDKLFNEGSSQLAVYRSTTSLLLDSVLDGFNGTVFAYGATGCGKTYTISGTPEQPGIIFLAMEELFQKIENIKDTKNFELTLSYLEIYNESIRDLLNPDTPSKKLVIREDNESKISVANLSHHRPKTVQDVMDLIIKGNINRTTSATDANETSSRSHAVLQIHISQTNRTVDLTSSHVFATLSIIDLAGSERAASTKNRGERLYEGANINKSLLALGNCINALCLNDGTRRSCHVPYRDSKLTRLLKFSLGGNCKTVMIVCVSPSSTHYDETLNTLKYANRAKEIKTKVIRNQQSLNRHVGSYLKMITEQKKEIDELRQREQNMIEIQLKKYKLGREKIQLSMDDCLRNIQNTYAQTSKFQNAKNIKSLILCKRRFLQMINLELDSVLYVVNSTQDMGVMETCNILKEQILNKIRELEEQFDTPDELDLVIEHSKKNDAMKLSEMEYWDDIIDRANFESRLDNINEVVRNEVLVNGSMLTEKLFENENLMYKCKFFSKCLYHQGDINESLQELLDIDKEFEQFGQRMFASINFNVNVSKTQKVATVPIASVSSEKKLVKPIKVTKSTTEMSNSTNSSPSPKNIEKILRPIIASKKTATTTWTNSHNNNGQTPVKRKSIRNTSRMSLDPEITDIDVSMQDIYPVHSNTLLAPPLRKPEAR</sequence>
<organism evidence="15">
    <name type="scientific">Vanderwaltozyma polyspora (strain ATCC 22028 / DSM 70294 / BCRC 21397 / CBS 2163 / NBRC 10782 / NRRL Y-8283 / UCD 57-17)</name>
    <name type="common">Kluyveromyces polysporus</name>
    <dbReference type="NCBI Taxonomy" id="436907"/>
    <lineage>
        <taxon>Eukaryota</taxon>
        <taxon>Fungi</taxon>
        <taxon>Dikarya</taxon>
        <taxon>Ascomycota</taxon>
        <taxon>Saccharomycotina</taxon>
        <taxon>Saccharomycetes</taxon>
        <taxon>Saccharomycetales</taxon>
        <taxon>Saccharomycetaceae</taxon>
        <taxon>Vanderwaltozyma</taxon>
    </lineage>
</organism>
<comment type="similarity">
    <text evidence="9 10">Belongs to the TRAFAC class myosin-kinesin ATPase superfamily. Kinesin family.</text>
</comment>
<dbReference type="SMART" id="SM00129">
    <property type="entry name" value="KISc"/>
    <property type="match status" value="1"/>
</dbReference>
<evidence type="ECO:0000259" key="13">
    <source>
        <dbReference type="PROSITE" id="PS50067"/>
    </source>
</evidence>
<keyword evidence="6 11" id="KW-0175">Coiled coil</keyword>
<dbReference type="GO" id="GO:0031115">
    <property type="term" value="P:negative regulation of microtubule polymerization"/>
    <property type="evidence" value="ECO:0007669"/>
    <property type="project" value="EnsemblFungi"/>
</dbReference>
<evidence type="ECO:0000256" key="11">
    <source>
        <dbReference type="SAM" id="Coils"/>
    </source>
</evidence>
<evidence type="ECO:0000256" key="1">
    <source>
        <dbReference type="ARBA" id="ARBA00004245"/>
    </source>
</evidence>
<dbReference type="STRING" id="436907.A7TR85"/>
<feature type="region of interest" description="Disordered" evidence="12">
    <location>
        <begin position="40"/>
        <end position="76"/>
    </location>
</feature>
<keyword evidence="3 10" id="KW-0493">Microtubule</keyword>
<dbReference type="GO" id="GO:0008574">
    <property type="term" value="F:plus-end-directed microtubule motor activity"/>
    <property type="evidence" value="ECO:0007669"/>
    <property type="project" value="EnsemblFungi"/>
</dbReference>
<dbReference type="OMA" id="CVDDKML"/>
<dbReference type="GO" id="GO:0061673">
    <property type="term" value="C:mitotic spindle astral microtubule"/>
    <property type="evidence" value="ECO:0007669"/>
    <property type="project" value="EnsemblFungi"/>
</dbReference>
<dbReference type="FunFam" id="3.40.850.10:FF:000090">
    <property type="entry name" value="Kinesin-like protein"/>
    <property type="match status" value="1"/>
</dbReference>
<dbReference type="AlphaFoldDB" id="A7TR85"/>
<dbReference type="GO" id="GO:0070462">
    <property type="term" value="P:plus-end specific microtubule depolymerization"/>
    <property type="evidence" value="ECO:0007669"/>
    <property type="project" value="EnsemblFungi"/>
</dbReference>
<dbReference type="GO" id="GO:0099606">
    <property type="term" value="P:microtubule plus-end directed mitotic chromosome migration"/>
    <property type="evidence" value="ECO:0007669"/>
    <property type="project" value="EnsemblFungi"/>
</dbReference>
<feature type="compositionally biased region" description="Low complexity" evidence="12">
    <location>
        <begin position="57"/>
        <end position="76"/>
    </location>
</feature>
<dbReference type="PROSITE" id="PS50067">
    <property type="entry name" value="KINESIN_MOTOR_2"/>
    <property type="match status" value="1"/>
</dbReference>
<evidence type="ECO:0000256" key="5">
    <source>
        <dbReference type="ARBA" id="ARBA00022840"/>
    </source>
</evidence>
<dbReference type="PhylomeDB" id="A7TR85"/>
<dbReference type="GO" id="GO:0090307">
    <property type="term" value="P:mitotic spindle assembly"/>
    <property type="evidence" value="ECO:0007669"/>
    <property type="project" value="EnsemblFungi"/>
</dbReference>
<dbReference type="GO" id="GO:0051228">
    <property type="term" value="P:mitotic spindle disassembly"/>
    <property type="evidence" value="ECO:0007669"/>
    <property type="project" value="EnsemblFungi"/>
</dbReference>
<keyword evidence="2" id="KW-0963">Cytoplasm</keyword>
<comment type="subcellular location">
    <subcellularLocation>
        <location evidence="1">Cytoplasm</location>
        <location evidence="1">Cytoskeleton</location>
    </subcellularLocation>
</comment>
<dbReference type="eggNOG" id="KOG0242">
    <property type="taxonomic scope" value="Eukaryota"/>
</dbReference>
<dbReference type="PRINTS" id="PR00380">
    <property type="entry name" value="KINESINHEAVY"/>
</dbReference>
<dbReference type="InterPro" id="IPR019821">
    <property type="entry name" value="Kinesin_motor_CS"/>
</dbReference>
<dbReference type="InterPro" id="IPR001752">
    <property type="entry name" value="Kinesin_motor_dom"/>
</dbReference>
<dbReference type="Gene3D" id="3.40.850.10">
    <property type="entry name" value="Kinesin motor domain"/>
    <property type="match status" value="1"/>
</dbReference>
<feature type="coiled-coil region" evidence="11">
    <location>
        <begin position="447"/>
        <end position="474"/>
    </location>
</feature>
<dbReference type="CDD" id="cd01370">
    <property type="entry name" value="KISc_KIP3_like"/>
    <property type="match status" value="1"/>
</dbReference>
<evidence type="ECO:0000256" key="7">
    <source>
        <dbReference type="ARBA" id="ARBA00023175"/>
    </source>
</evidence>
<name>A7TR85_VANPO</name>
<dbReference type="InterPro" id="IPR027640">
    <property type="entry name" value="Kinesin-like_fam"/>
</dbReference>
<dbReference type="GO" id="GO:0005524">
    <property type="term" value="F:ATP binding"/>
    <property type="evidence" value="ECO:0007669"/>
    <property type="project" value="UniProtKB-UniRule"/>
</dbReference>
<dbReference type="HOGENOM" id="CLU_001485_21_2_1"/>
<dbReference type="GO" id="GO:0000776">
    <property type="term" value="C:kinetochore"/>
    <property type="evidence" value="ECO:0007669"/>
    <property type="project" value="EnsemblFungi"/>
</dbReference>
<evidence type="ECO:0000256" key="2">
    <source>
        <dbReference type="ARBA" id="ARBA00022490"/>
    </source>
</evidence>
<evidence type="ECO:0000313" key="14">
    <source>
        <dbReference type="EMBL" id="EDO15218.1"/>
    </source>
</evidence>
<dbReference type="InParanoid" id="A7TR85"/>
<dbReference type="PANTHER" id="PTHR47968">
    <property type="entry name" value="CENTROMERE PROTEIN E"/>
    <property type="match status" value="1"/>
</dbReference>
<dbReference type="GO" id="GO:0045144">
    <property type="term" value="P:meiotic sister chromatid segregation"/>
    <property type="evidence" value="ECO:0007669"/>
    <property type="project" value="EnsemblFungi"/>
</dbReference>